<comment type="caution">
    <text evidence="4">The sequence shown here is derived from an EMBL/GenBank/DDBJ whole genome shotgun (WGS) entry which is preliminary data.</text>
</comment>
<accession>A0ABS9CG99</accession>
<dbReference type="SUPFAM" id="SSF56925">
    <property type="entry name" value="OMPA-like"/>
    <property type="match status" value="1"/>
</dbReference>
<keyword evidence="1 2" id="KW-0732">Signal</keyword>
<dbReference type="RefSeq" id="WP_301637462.1">
    <property type="nucleotide sequence ID" value="NZ_JADYTN010000004.1"/>
</dbReference>
<dbReference type="InterPro" id="IPR011250">
    <property type="entry name" value="OMP/PagP_B-barrel"/>
</dbReference>
<evidence type="ECO:0000256" key="1">
    <source>
        <dbReference type="ARBA" id="ARBA00022729"/>
    </source>
</evidence>
<dbReference type="Pfam" id="PF13505">
    <property type="entry name" value="OMP_b-brl"/>
    <property type="match status" value="1"/>
</dbReference>
<dbReference type="InterPro" id="IPR027385">
    <property type="entry name" value="Beta-barrel_OMP"/>
</dbReference>
<keyword evidence="5" id="KW-1185">Reference proteome</keyword>
<name>A0ABS9CG99_9BACT</name>
<feature type="signal peptide" evidence="2">
    <location>
        <begin position="1"/>
        <end position="21"/>
    </location>
</feature>
<evidence type="ECO:0000313" key="5">
    <source>
        <dbReference type="Proteomes" id="UP001200470"/>
    </source>
</evidence>
<protein>
    <submittedName>
        <fullName evidence="4">Porin family protein</fullName>
    </submittedName>
</protein>
<feature type="domain" description="Outer membrane protein beta-barrel" evidence="3">
    <location>
        <begin position="8"/>
        <end position="208"/>
    </location>
</feature>
<evidence type="ECO:0000313" key="4">
    <source>
        <dbReference type="EMBL" id="MCF2562971.1"/>
    </source>
</evidence>
<evidence type="ECO:0000259" key="3">
    <source>
        <dbReference type="Pfam" id="PF13505"/>
    </source>
</evidence>
<proteinExistence type="predicted"/>
<dbReference type="Proteomes" id="UP001200470">
    <property type="component" value="Unassembled WGS sequence"/>
</dbReference>
<organism evidence="4 5">
    <name type="scientific">Xylanibacter brevis</name>
    <dbReference type="NCBI Taxonomy" id="83231"/>
    <lineage>
        <taxon>Bacteria</taxon>
        <taxon>Pseudomonadati</taxon>
        <taxon>Bacteroidota</taxon>
        <taxon>Bacteroidia</taxon>
        <taxon>Bacteroidales</taxon>
        <taxon>Prevotellaceae</taxon>
        <taxon>Xylanibacter</taxon>
    </lineage>
</organism>
<gene>
    <name evidence="4" type="ORF">I6E12_02425</name>
</gene>
<dbReference type="EMBL" id="JADYTN010000004">
    <property type="protein sequence ID" value="MCF2562971.1"/>
    <property type="molecule type" value="Genomic_DNA"/>
</dbReference>
<sequence>MKKLFTLIALACMAWAMPAQAQVDFGVKAGLNLTNFSINDSKVLAAENKTGFFAGVTAKVTLPVVGLGVDGSVLYDQREAKLKATGTTLKQQSIQIPVNLRYGVGLGDIANIFAYAGPQFGFNIGGKNDSFDERLDNVNNWRFKDSNLSGNVGVGVTLLKHLQASVNYNFAIGKTGDFDSVGDAIDNIDKKTVKAKANAWQVSLAYFF</sequence>
<reference evidence="4 5" key="1">
    <citation type="submission" date="2020-12" db="EMBL/GenBank/DDBJ databases">
        <title>Whole genome sequences of gut porcine anaerobes.</title>
        <authorList>
            <person name="Kubasova T."/>
            <person name="Jahodarova E."/>
            <person name="Rychlik I."/>
        </authorList>
    </citation>
    <scope>NUCLEOTIDE SEQUENCE [LARGE SCALE GENOMIC DNA]</scope>
    <source>
        <strain evidence="4 5">An925</strain>
    </source>
</reference>
<evidence type="ECO:0000256" key="2">
    <source>
        <dbReference type="SAM" id="SignalP"/>
    </source>
</evidence>
<feature type="chain" id="PRO_5045051117" evidence="2">
    <location>
        <begin position="22"/>
        <end position="208"/>
    </location>
</feature>